<evidence type="ECO:0000313" key="1">
    <source>
        <dbReference type="EMBL" id="OEF30065.1"/>
    </source>
</evidence>
<sequence>MIKRTWILLPLSLLAGCESSDDSIKTFITQVENQSRKDIAQLEPEQPFVATIFTANHDRSPFVLPEVAIIANQPRLKQNCWQPGQRSKTGPLEKFPLEQLNLRGVMGSKGKVSGLVQTPQGTVLKVQQGEYVGLNNGKVAEVTSQYILIKETLPDGLGCWQQRNVKLALK</sequence>
<dbReference type="eggNOG" id="COG3168">
    <property type="taxonomic scope" value="Bacteria"/>
</dbReference>
<dbReference type="InterPro" id="IPR007446">
    <property type="entry name" value="PilP"/>
</dbReference>
<organism evidence="1 2">
    <name type="scientific">Vibrio rumoiensis 1S-45</name>
    <dbReference type="NCBI Taxonomy" id="1188252"/>
    <lineage>
        <taxon>Bacteria</taxon>
        <taxon>Pseudomonadati</taxon>
        <taxon>Pseudomonadota</taxon>
        <taxon>Gammaproteobacteria</taxon>
        <taxon>Vibrionales</taxon>
        <taxon>Vibrionaceae</taxon>
        <taxon>Vibrio</taxon>
    </lineage>
</organism>
<reference evidence="1 2" key="1">
    <citation type="journal article" date="2012" name="Science">
        <title>Ecological populations of bacteria act as socially cohesive units of antibiotic production and resistance.</title>
        <authorList>
            <person name="Cordero O.X."/>
            <person name="Wildschutte H."/>
            <person name="Kirkup B."/>
            <person name="Proehl S."/>
            <person name="Ngo L."/>
            <person name="Hussain F."/>
            <person name="Le Roux F."/>
            <person name="Mincer T."/>
            <person name="Polz M.F."/>
        </authorList>
    </citation>
    <scope>NUCLEOTIDE SEQUENCE [LARGE SCALE GENOMIC DNA]</scope>
    <source>
        <strain evidence="1 2">1S-45</strain>
    </source>
</reference>
<dbReference type="Proteomes" id="UP000094070">
    <property type="component" value="Unassembled WGS sequence"/>
</dbReference>
<comment type="caution">
    <text evidence="1">The sequence shown here is derived from an EMBL/GenBank/DDBJ whole genome shotgun (WGS) entry which is preliminary data.</text>
</comment>
<dbReference type="PROSITE" id="PS51257">
    <property type="entry name" value="PROKAR_LIPOPROTEIN"/>
    <property type="match status" value="1"/>
</dbReference>
<proteinExistence type="predicted"/>
<accession>A0A1E5E6D4</accession>
<dbReference type="PIRSF" id="PIRSF016481">
    <property type="entry name" value="Pilus_assembly_PilP"/>
    <property type="match status" value="1"/>
</dbReference>
<gene>
    <name evidence="1" type="ORF">A1QC_03495</name>
</gene>
<dbReference type="OrthoDB" id="5296580at2"/>
<evidence type="ECO:0000313" key="2">
    <source>
        <dbReference type="Proteomes" id="UP000094070"/>
    </source>
</evidence>
<keyword evidence="2" id="KW-1185">Reference proteome</keyword>
<dbReference type="RefSeq" id="WP_017025390.1">
    <property type="nucleotide sequence ID" value="NZ_AJYK02000003.1"/>
</dbReference>
<protein>
    <submittedName>
        <fullName evidence="1">Fimbrial protein</fullName>
    </submittedName>
</protein>
<dbReference type="EMBL" id="AJYK02000003">
    <property type="protein sequence ID" value="OEF30065.1"/>
    <property type="molecule type" value="Genomic_DNA"/>
</dbReference>
<dbReference type="AlphaFoldDB" id="A0A1E5E6D4"/>
<dbReference type="STRING" id="1188252.A1QC_03495"/>
<dbReference type="Gene3D" id="2.30.30.830">
    <property type="match status" value="1"/>
</dbReference>
<dbReference type="Pfam" id="PF04351">
    <property type="entry name" value="PilP"/>
    <property type="match status" value="1"/>
</dbReference>
<name>A0A1E5E6D4_9VIBR</name>